<dbReference type="PANTHER" id="PTHR46044">
    <property type="entry name" value="NITRILASE"/>
    <property type="match status" value="1"/>
</dbReference>
<dbReference type="InterPro" id="IPR003010">
    <property type="entry name" value="C-N_Hydrolase"/>
</dbReference>
<evidence type="ECO:0000313" key="5">
    <source>
        <dbReference type="Proteomes" id="UP001202922"/>
    </source>
</evidence>
<protein>
    <submittedName>
        <fullName evidence="4">Carbon-nitrogen hydrolase family protein</fullName>
    </submittedName>
</protein>
<dbReference type="InterPro" id="IPR000132">
    <property type="entry name" value="Nitrilase/CN_hydratase_CS"/>
</dbReference>
<evidence type="ECO:0000259" key="3">
    <source>
        <dbReference type="PROSITE" id="PS50263"/>
    </source>
</evidence>
<dbReference type="EMBL" id="JAKZBV010000001">
    <property type="protein sequence ID" value="MCH6471195.1"/>
    <property type="molecule type" value="Genomic_DNA"/>
</dbReference>
<organism evidence="4 5">
    <name type="scientific">Sinomonas terrae</name>
    <dbReference type="NCBI Taxonomy" id="2908838"/>
    <lineage>
        <taxon>Bacteria</taxon>
        <taxon>Bacillati</taxon>
        <taxon>Actinomycetota</taxon>
        <taxon>Actinomycetes</taxon>
        <taxon>Micrococcales</taxon>
        <taxon>Micrococcaceae</taxon>
        <taxon>Sinomonas</taxon>
    </lineage>
</organism>
<keyword evidence="5" id="KW-1185">Reference proteome</keyword>
<dbReference type="PANTHER" id="PTHR46044:SF1">
    <property type="entry name" value="CN HYDROLASE DOMAIN-CONTAINING PROTEIN"/>
    <property type="match status" value="1"/>
</dbReference>
<dbReference type="SUPFAM" id="SSF56317">
    <property type="entry name" value="Carbon-nitrogen hydrolase"/>
    <property type="match status" value="1"/>
</dbReference>
<dbReference type="Pfam" id="PF00795">
    <property type="entry name" value="CN_hydrolase"/>
    <property type="match status" value="1"/>
</dbReference>
<feature type="active site" description="Proton acceptor" evidence="2">
    <location>
        <position position="41"/>
    </location>
</feature>
<dbReference type="Proteomes" id="UP001202922">
    <property type="component" value="Unassembled WGS sequence"/>
</dbReference>
<keyword evidence="4" id="KW-0378">Hydrolase</keyword>
<dbReference type="PROSITE" id="PS00920">
    <property type="entry name" value="NITRIL_CHT_1"/>
    <property type="match status" value="1"/>
</dbReference>
<gene>
    <name evidence="4" type="ORF">L0M17_14620</name>
</gene>
<accession>A0ABS9U3M4</accession>
<comment type="similarity">
    <text evidence="1">Belongs to the carbon-nitrogen hydrolase superfamily. Nitrilase family.</text>
</comment>
<dbReference type="PROSITE" id="PS50263">
    <property type="entry name" value="CN_HYDROLASE"/>
    <property type="match status" value="1"/>
</dbReference>
<dbReference type="InterPro" id="IPR036526">
    <property type="entry name" value="C-N_Hydrolase_sf"/>
</dbReference>
<feature type="domain" description="CN hydrolase" evidence="3">
    <location>
        <begin position="1"/>
        <end position="270"/>
    </location>
</feature>
<dbReference type="RefSeq" id="WP_241054817.1">
    <property type="nucleotide sequence ID" value="NZ_JAKZBV010000001.1"/>
</dbReference>
<evidence type="ECO:0000256" key="1">
    <source>
        <dbReference type="ARBA" id="ARBA00008129"/>
    </source>
</evidence>
<evidence type="ECO:0000313" key="4">
    <source>
        <dbReference type="EMBL" id="MCH6471195.1"/>
    </source>
</evidence>
<dbReference type="CDD" id="cd07564">
    <property type="entry name" value="nitrilases_CHs"/>
    <property type="match status" value="1"/>
</dbReference>
<reference evidence="4 5" key="1">
    <citation type="submission" date="2022-03" db="EMBL/GenBank/DDBJ databases">
        <title>Sinomonas sp. isolated from a soil.</title>
        <authorList>
            <person name="Han J."/>
            <person name="Kim D.-U."/>
        </authorList>
    </citation>
    <scope>NUCLEOTIDE SEQUENCE [LARGE SCALE GENOMIC DNA]</scope>
    <source>
        <strain evidence="4 5">5-5</strain>
    </source>
</reference>
<dbReference type="GO" id="GO:0016787">
    <property type="term" value="F:hydrolase activity"/>
    <property type="evidence" value="ECO:0007669"/>
    <property type="project" value="UniProtKB-KW"/>
</dbReference>
<dbReference type="InterPro" id="IPR044149">
    <property type="entry name" value="Nitrilases_CHs"/>
</dbReference>
<dbReference type="PROSITE" id="PS00921">
    <property type="entry name" value="NITRIL_CHT_2"/>
    <property type="match status" value="1"/>
</dbReference>
<evidence type="ECO:0000256" key="2">
    <source>
        <dbReference type="PROSITE-ProRule" id="PRU10139"/>
    </source>
</evidence>
<dbReference type="Gene3D" id="3.60.110.10">
    <property type="entry name" value="Carbon-nitrogen hydrolase"/>
    <property type="match status" value="1"/>
</dbReference>
<name>A0ABS9U3M4_9MICC</name>
<comment type="caution">
    <text evidence="4">The sequence shown here is derived from an EMBL/GenBank/DDBJ whole genome shotgun (WGS) entry which is preliminary data.</text>
</comment>
<sequence length="307" mass="32866">MRIAAAQGHPVWLDPEATTAKVVSAVEQAASGGVELLAFPEAFLPGYPFWAILGGVDRLNEPRHAAAYGSYLDASITIEGPQIRLICQASSDLGVFVYLGIAERSGGSVYATLVAIDPTRGVIGTHRKLMPTHGERVIWAPGDGAGLRTHDVHGLQVGGLNCWENWMPLARYSLYAQGEQLHVAVFPGSAFAANTDLARFIAMEGRVWVLVAAGLLTAADIPKDHPYHELIAAKPAGFFNGGSGIVTPQGTWAIGPVTDSEQLVVADIDPAMVSRARQTFDPAGHYARPDVFDLQVHRRRPQVTFGD</sequence>
<proteinExistence type="inferred from homology"/>